<protein>
    <submittedName>
        <fullName evidence="1">Uncharacterized protein</fullName>
    </submittedName>
</protein>
<gene>
    <name evidence="1" type="ORF">PAC_07306</name>
</gene>
<keyword evidence="2" id="KW-1185">Reference proteome</keyword>
<evidence type="ECO:0000313" key="1">
    <source>
        <dbReference type="EMBL" id="CZR57417.1"/>
    </source>
</evidence>
<name>A0A1L7WXB5_9HELO</name>
<dbReference type="OrthoDB" id="10601376at2759"/>
<dbReference type="EMBL" id="FJOG01000010">
    <property type="protein sequence ID" value="CZR57417.1"/>
    <property type="molecule type" value="Genomic_DNA"/>
</dbReference>
<proteinExistence type="predicted"/>
<sequence>MSIYTSRRERLQKVGPGMFMLGGTLTTRERRVLAAGRRADAVVPSRGLGIALGGGLSGALTRARRSILGGGLGGRLNALDIAGLGVGGGPSLRGLGNLDRGVGFSTLGFGGGISIGGYGGALRLGGGLGSAARLDECLLGGRALCFQDPIYGHYCEGCFNRNLVADSVMTGIDILDGPCTCECCENVLDFGIDPYQYGIGWYVSP</sequence>
<organism evidence="1 2">
    <name type="scientific">Phialocephala subalpina</name>
    <dbReference type="NCBI Taxonomy" id="576137"/>
    <lineage>
        <taxon>Eukaryota</taxon>
        <taxon>Fungi</taxon>
        <taxon>Dikarya</taxon>
        <taxon>Ascomycota</taxon>
        <taxon>Pezizomycotina</taxon>
        <taxon>Leotiomycetes</taxon>
        <taxon>Helotiales</taxon>
        <taxon>Mollisiaceae</taxon>
        <taxon>Phialocephala</taxon>
        <taxon>Phialocephala fortinii species complex</taxon>
    </lineage>
</organism>
<reference evidence="1 2" key="1">
    <citation type="submission" date="2016-03" db="EMBL/GenBank/DDBJ databases">
        <authorList>
            <person name="Ploux O."/>
        </authorList>
    </citation>
    <scope>NUCLEOTIDE SEQUENCE [LARGE SCALE GENOMIC DNA]</scope>
    <source>
        <strain evidence="1 2">UAMH 11012</strain>
    </source>
</reference>
<accession>A0A1L7WXB5</accession>
<dbReference type="Proteomes" id="UP000184330">
    <property type="component" value="Unassembled WGS sequence"/>
</dbReference>
<evidence type="ECO:0000313" key="2">
    <source>
        <dbReference type="Proteomes" id="UP000184330"/>
    </source>
</evidence>
<dbReference type="AlphaFoldDB" id="A0A1L7WXB5"/>